<evidence type="ECO:0000256" key="7">
    <source>
        <dbReference type="ARBA" id="ARBA00047899"/>
    </source>
</evidence>
<feature type="compositionally biased region" description="Acidic residues" evidence="10">
    <location>
        <begin position="865"/>
        <end position="875"/>
    </location>
</feature>
<dbReference type="GO" id="GO:0004674">
    <property type="term" value="F:protein serine/threonine kinase activity"/>
    <property type="evidence" value="ECO:0007669"/>
    <property type="project" value="UniProtKB-KW"/>
</dbReference>
<evidence type="ECO:0000256" key="5">
    <source>
        <dbReference type="ARBA" id="ARBA00022777"/>
    </source>
</evidence>
<comment type="catalytic activity">
    <reaction evidence="7">
        <text>L-threonyl-[protein] + ATP = O-phospho-L-threonyl-[protein] + ADP + H(+)</text>
        <dbReference type="Rhea" id="RHEA:46608"/>
        <dbReference type="Rhea" id="RHEA-COMP:11060"/>
        <dbReference type="Rhea" id="RHEA-COMP:11605"/>
        <dbReference type="ChEBI" id="CHEBI:15378"/>
        <dbReference type="ChEBI" id="CHEBI:30013"/>
        <dbReference type="ChEBI" id="CHEBI:30616"/>
        <dbReference type="ChEBI" id="CHEBI:61977"/>
        <dbReference type="ChEBI" id="CHEBI:456216"/>
        <dbReference type="EC" id="2.7.11.1"/>
    </reaction>
</comment>
<dbReference type="SMART" id="SM00220">
    <property type="entry name" value="S_TKc"/>
    <property type="match status" value="1"/>
</dbReference>
<dbReference type="Proteomes" id="UP001174997">
    <property type="component" value="Unassembled WGS sequence"/>
</dbReference>
<feature type="compositionally biased region" description="Basic residues" evidence="10">
    <location>
        <begin position="243"/>
        <end position="256"/>
    </location>
</feature>
<dbReference type="PROSITE" id="PS51285">
    <property type="entry name" value="AGC_KINASE_CTER"/>
    <property type="match status" value="1"/>
</dbReference>
<dbReference type="InterPro" id="IPR017441">
    <property type="entry name" value="Protein_kinase_ATP_BS"/>
</dbReference>
<proteinExistence type="predicted"/>
<feature type="compositionally biased region" description="Low complexity" evidence="10">
    <location>
        <begin position="1180"/>
        <end position="1215"/>
    </location>
</feature>
<gene>
    <name evidence="13" type="ORF">QBC41DRAFT_394083</name>
</gene>
<evidence type="ECO:0000256" key="2">
    <source>
        <dbReference type="ARBA" id="ARBA00022527"/>
    </source>
</evidence>
<dbReference type="InterPro" id="IPR011009">
    <property type="entry name" value="Kinase-like_dom_sf"/>
</dbReference>
<dbReference type="SUPFAM" id="SSF56112">
    <property type="entry name" value="Protein kinase-like (PK-like)"/>
    <property type="match status" value="1"/>
</dbReference>
<dbReference type="Gene3D" id="1.10.510.10">
    <property type="entry name" value="Transferase(Phosphotransferase) domain 1"/>
    <property type="match status" value="1"/>
</dbReference>
<dbReference type="GO" id="GO:0035556">
    <property type="term" value="P:intracellular signal transduction"/>
    <property type="evidence" value="ECO:0007669"/>
    <property type="project" value="TreeGrafter"/>
</dbReference>
<feature type="compositionally biased region" description="Low complexity" evidence="10">
    <location>
        <begin position="851"/>
        <end position="864"/>
    </location>
</feature>
<dbReference type="PANTHER" id="PTHR24356">
    <property type="entry name" value="SERINE/THREONINE-PROTEIN KINASE"/>
    <property type="match status" value="1"/>
</dbReference>
<evidence type="ECO:0000313" key="14">
    <source>
        <dbReference type="Proteomes" id="UP001174997"/>
    </source>
</evidence>
<feature type="compositionally biased region" description="Low complexity" evidence="10">
    <location>
        <begin position="167"/>
        <end position="192"/>
    </location>
</feature>
<evidence type="ECO:0000256" key="1">
    <source>
        <dbReference type="ARBA" id="ARBA00012513"/>
    </source>
</evidence>
<evidence type="ECO:0000259" key="11">
    <source>
        <dbReference type="PROSITE" id="PS50011"/>
    </source>
</evidence>
<feature type="region of interest" description="Disordered" evidence="10">
    <location>
        <begin position="110"/>
        <end position="276"/>
    </location>
</feature>
<feature type="region of interest" description="Disordered" evidence="10">
    <location>
        <begin position="1129"/>
        <end position="1150"/>
    </location>
</feature>
<evidence type="ECO:0000256" key="9">
    <source>
        <dbReference type="PROSITE-ProRule" id="PRU10141"/>
    </source>
</evidence>
<evidence type="ECO:0000313" key="13">
    <source>
        <dbReference type="EMBL" id="KAK0668282.1"/>
    </source>
</evidence>
<dbReference type="PROSITE" id="PS50011">
    <property type="entry name" value="PROTEIN_KINASE_DOM"/>
    <property type="match status" value="1"/>
</dbReference>
<dbReference type="PROSITE" id="PS00107">
    <property type="entry name" value="PROTEIN_KINASE_ATP"/>
    <property type="match status" value="1"/>
</dbReference>
<keyword evidence="4 9" id="KW-0547">Nucleotide-binding</keyword>
<dbReference type="AlphaFoldDB" id="A0AA40DBV6"/>
<dbReference type="InterPro" id="IPR050236">
    <property type="entry name" value="Ser_Thr_kinase_AGC"/>
</dbReference>
<accession>A0AA40DBV6</accession>
<evidence type="ECO:0000256" key="3">
    <source>
        <dbReference type="ARBA" id="ARBA00022679"/>
    </source>
</evidence>
<keyword evidence="6 9" id="KW-0067">ATP-binding</keyword>
<evidence type="ECO:0000256" key="8">
    <source>
        <dbReference type="ARBA" id="ARBA00048679"/>
    </source>
</evidence>
<keyword evidence="14" id="KW-1185">Reference proteome</keyword>
<comment type="caution">
    <text evidence="13">The sequence shown here is derived from an EMBL/GenBank/DDBJ whole genome shotgun (WGS) entry which is preliminary data.</text>
</comment>
<dbReference type="EMBL" id="JAULSY010000059">
    <property type="protein sequence ID" value="KAK0668282.1"/>
    <property type="molecule type" value="Genomic_DNA"/>
</dbReference>
<feature type="binding site" evidence="9">
    <location>
        <position position="425"/>
    </location>
    <ligand>
        <name>ATP</name>
        <dbReference type="ChEBI" id="CHEBI:30616"/>
    </ligand>
</feature>
<feature type="domain" description="AGC-kinase C-terminal" evidence="12">
    <location>
        <begin position="818"/>
        <end position="898"/>
    </location>
</feature>
<evidence type="ECO:0000256" key="6">
    <source>
        <dbReference type="ARBA" id="ARBA00022840"/>
    </source>
</evidence>
<protein>
    <recommendedName>
        <fullName evidence="1">non-specific serine/threonine protein kinase</fullName>
        <ecNumber evidence="1">2.7.11.1</ecNumber>
    </recommendedName>
</protein>
<dbReference type="Pfam" id="PF00069">
    <property type="entry name" value="Pkinase"/>
    <property type="match status" value="2"/>
</dbReference>
<evidence type="ECO:0000259" key="12">
    <source>
        <dbReference type="PROSITE" id="PS51285"/>
    </source>
</evidence>
<feature type="compositionally biased region" description="Basic and acidic residues" evidence="10">
    <location>
        <begin position="876"/>
        <end position="885"/>
    </location>
</feature>
<keyword evidence="5 13" id="KW-0418">Kinase</keyword>
<feature type="region of interest" description="Disordered" evidence="10">
    <location>
        <begin position="846"/>
        <end position="885"/>
    </location>
</feature>
<keyword evidence="2" id="KW-0723">Serine/threonine-protein kinase</keyword>
<dbReference type="InterPro" id="IPR000719">
    <property type="entry name" value="Prot_kinase_dom"/>
</dbReference>
<dbReference type="InterPro" id="IPR000961">
    <property type="entry name" value="AGC-kinase_C"/>
</dbReference>
<feature type="domain" description="Protein kinase" evidence="11">
    <location>
        <begin position="389"/>
        <end position="728"/>
    </location>
</feature>
<feature type="region of interest" description="Disordered" evidence="10">
    <location>
        <begin position="1165"/>
        <end position="1238"/>
    </location>
</feature>
<sequence length="1238" mass="138801">MTSRTAQQHSQIASVSLGAGYKLDDNASVWSFAPSDRTSIRVSKATRRRFNILSAFKSLTNLASDKPPAVKTPDELSSGYRGAKSIISTGISKMSSALLRAPMEPTVIHRTQPKSRPPLQQQTFHQRHPQPPHSQQGEQVQHIESFPLSPPQVITPDATYKTNSQDTISSIPSTQQTSNNNSGNTSPKNSTGQTSMDSSSKDQRKGGAGSPERLKQTRHANHQHNIGLPPSSAALSSSSNPIIRHHAHHNHNHSQHHRENPPQNHIDASPPSPDSILTTIQESPLDFVTPSIATVERAAAAKIALEEYFDDKFSLGMTDREKRRKVFEDGLAARGKETRKGLSSGQMAAARAKFFQQETQHLRELRVLKARGAGLLMREGVDGARENGFEEVQILGKGSFGVVKLVRKRDGDQRGKVFAMKCIRKGDMIKTQQEGHLKAERDFLIASEGCEWVVQLVASFQDLKNLYLVTEYMPGGDFLGFLIRENTLPEEVARFYVAEMILAVEATHSLRFMHRDIKPDNFLISASGHLKISDFGLAFDGHWSHDLAYFTSHRYSLVNRLGLNVVGDEQDKEESRSTAAVLKWTSGIMTGIEKHQPKMDVADYENGGKREPLLNWRNKNGNRGAAVSIMGTSQYMAPEVVKGECYDARCDYWSVAVILYECLYGSTPFFSEEGRTVTKKNILNHREVFHFPKSPQVSSRCRNLLLSLIVEKEERLCSKKYRMKDMIMGMGTGQSTTGQQQQGGGITSSMSAPSLPALGVATMMSAGAGAAGTAKFDGNNGGGPVQQTQRDTRWTKDYVDQFVFPNDAEDIRGHKWFRSIMWDNLHQMRPPHVPALDSAEDATYFDDESLSDWSESSQEEGQMSEGEEEEEDEDQIENRRLDEEGYHAVSKRALDQMVKEQKLMEENEEKARWMSKLRRRPSLQRWVMEAMKQAPFDIEYFGGLEREIDKTGPGQGITEEEKGVMKMYLWQYGCRLYRDGEPKVTKDKKEEKKKKRPRDKILRDKEMGKVAMEVRRRTAFAGYEWVGSRGMNGGDVDVLAGGGQENVGLDGAMSRLASATSKTVLPQPPPQQVQMQTPRQVVNVGVGMNGGYDGSPESNSSPAYRWAPPPQMHLPPPHALPAITGYAVQHDPFWRPPPPVAPQPQFTHARAQYDAQQLRQFSPFQQQQPPRHFIPPPQHLPQNQPQHQPQHQPQQVRNYSPYQSQYQSQIPRQIPTQVPSQTPRHMPPPPAQPRTEPR</sequence>
<evidence type="ECO:0000256" key="4">
    <source>
        <dbReference type="ARBA" id="ARBA00022741"/>
    </source>
</evidence>
<keyword evidence="3" id="KW-0808">Transferase</keyword>
<feature type="compositionally biased region" description="Low complexity" evidence="10">
    <location>
        <begin position="228"/>
        <end position="239"/>
    </location>
</feature>
<name>A0AA40DBV6_9PEZI</name>
<organism evidence="13 14">
    <name type="scientific">Cercophora samala</name>
    <dbReference type="NCBI Taxonomy" id="330535"/>
    <lineage>
        <taxon>Eukaryota</taxon>
        <taxon>Fungi</taxon>
        <taxon>Dikarya</taxon>
        <taxon>Ascomycota</taxon>
        <taxon>Pezizomycotina</taxon>
        <taxon>Sordariomycetes</taxon>
        <taxon>Sordariomycetidae</taxon>
        <taxon>Sordariales</taxon>
        <taxon>Lasiosphaeriaceae</taxon>
        <taxon>Cercophora</taxon>
    </lineage>
</organism>
<reference evidence="13" key="1">
    <citation type="submission" date="2023-06" db="EMBL/GenBank/DDBJ databases">
        <title>Genome-scale phylogeny and comparative genomics of the fungal order Sordariales.</title>
        <authorList>
            <consortium name="Lawrence Berkeley National Laboratory"/>
            <person name="Hensen N."/>
            <person name="Bonometti L."/>
            <person name="Westerberg I."/>
            <person name="Brannstrom I.O."/>
            <person name="Guillou S."/>
            <person name="Cros-Aarteil S."/>
            <person name="Calhoun S."/>
            <person name="Haridas S."/>
            <person name="Kuo A."/>
            <person name="Mondo S."/>
            <person name="Pangilinan J."/>
            <person name="Riley R."/>
            <person name="Labutti K."/>
            <person name="Andreopoulos B."/>
            <person name="Lipzen A."/>
            <person name="Chen C."/>
            <person name="Yanf M."/>
            <person name="Daum C."/>
            <person name="Ng V."/>
            <person name="Clum A."/>
            <person name="Steindorff A."/>
            <person name="Ohm R."/>
            <person name="Martin F."/>
            <person name="Silar P."/>
            <person name="Natvig D."/>
            <person name="Lalanne C."/>
            <person name="Gautier V."/>
            <person name="Ament-Velasquez S.L."/>
            <person name="Kruys A."/>
            <person name="Hutchinson M.I."/>
            <person name="Powell A.J."/>
            <person name="Barry K."/>
            <person name="Miller A.N."/>
            <person name="Grigoriev I.V."/>
            <person name="Debuchy R."/>
            <person name="Gladieux P."/>
            <person name="Thoren M.H."/>
            <person name="Johannesson H."/>
        </authorList>
    </citation>
    <scope>NUCLEOTIDE SEQUENCE</scope>
    <source>
        <strain evidence="13">CBS 307.81</strain>
    </source>
</reference>
<dbReference type="PANTHER" id="PTHR24356:SF400">
    <property type="entry name" value="SERINE_THREONINE-PROTEIN KINASE CBK1"/>
    <property type="match status" value="1"/>
</dbReference>
<dbReference type="GO" id="GO:0005524">
    <property type="term" value="F:ATP binding"/>
    <property type="evidence" value="ECO:0007669"/>
    <property type="project" value="UniProtKB-UniRule"/>
</dbReference>
<dbReference type="Gene3D" id="3.30.200.20">
    <property type="entry name" value="Phosphorylase Kinase, domain 1"/>
    <property type="match status" value="1"/>
</dbReference>
<dbReference type="EC" id="2.7.11.1" evidence="1"/>
<evidence type="ECO:0000256" key="10">
    <source>
        <dbReference type="SAM" id="MobiDB-lite"/>
    </source>
</evidence>
<dbReference type="InterPro" id="IPR008271">
    <property type="entry name" value="Ser/Thr_kinase_AS"/>
</dbReference>
<comment type="catalytic activity">
    <reaction evidence="8">
        <text>L-seryl-[protein] + ATP = O-phospho-L-seryl-[protein] + ADP + H(+)</text>
        <dbReference type="Rhea" id="RHEA:17989"/>
        <dbReference type="Rhea" id="RHEA-COMP:9863"/>
        <dbReference type="Rhea" id="RHEA-COMP:11604"/>
        <dbReference type="ChEBI" id="CHEBI:15378"/>
        <dbReference type="ChEBI" id="CHEBI:29999"/>
        <dbReference type="ChEBI" id="CHEBI:30616"/>
        <dbReference type="ChEBI" id="CHEBI:83421"/>
        <dbReference type="ChEBI" id="CHEBI:456216"/>
        <dbReference type="EC" id="2.7.11.1"/>
    </reaction>
</comment>
<dbReference type="PROSITE" id="PS00108">
    <property type="entry name" value="PROTEIN_KINASE_ST"/>
    <property type="match status" value="1"/>
</dbReference>